<keyword evidence="1" id="KW-0175">Coiled coil</keyword>
<feature type="region of interest" description="Disordered" evidence="2">
    <location>
        <begin position="309"/>
        <end position="337"/>
    </location>
</feature>
<proteinExistence type="predicted"/>
<dbReference type="RefSeq" id="XP_032809160.1">
    <property type="nucleotide sequence ID" value="XM_032953269.1"/>
</dbReference>
<keyword evidence="3" id="KW-1185">Reference proteome</keyword>
<dbReference type="KEGG" id="pmrn:116941914"/>
<dbReference type="RefSeq" id="XP_032809157.1">
    <property type="nucleotide sequence ID" value="XM_032953266.1"/>
</dbReference>
<organism evidence="3 4">
    <name type="scientific">Petromyzon marinus</name>
    <name type="common">Sea lamprey</name>
    <dbReference type="NCBI Taxonomy" id="7757"/>
    <lineage>
        <taxon>Eukaryota</taxon>
        <taxon>Metazoa</taxon>
        <taxon>Chordata</taxon>
        <taxon>Craniata</taxon>
        <taxon>Vertebrata</taxon>
        <taxon>Cyclostomata</taxon>
        <taxon>Hyperoartia</taxon>
        <taxon>Petromyzontiformes</taxon>
        <taxon>Petromyzontidae</taxon>
        <taxon>Petromyzon</taxon>
    </lineage>
</organism>
<evidence type="ECO:0000313" key="6">
    <source>
        <dbReference type="RefSeq" id="XP_032809160.1"/>
    </source>
</evidence>
<dbReference type="Proteomes" id="UP001318040">
    <property type="component" value="Chromosome 13"/>
</dbReference>
<dbReference type="PANTHER" id="PTHR21549">
    <property type="entry name" value="MUTATED IN BLADDER CANCER 1"/>
    <property type="match status" value="1"/>
</dbReference>
<protein>
    <submittedName>
        <fullName evidence="4 5">Coiled-coil domain-containing protein 112 isoform X1</fullName>
    </submittedName>
</protein>
<name>A0AAJ7T0T4_PETMA</name>
<evidence type="ECO:0000256" key="1">
    <source>
        <dbReference type="ARBA" id="ARBA00023054"/>
    </source>
</evidence>
<evidence type="ECO:0000313" key="5">
    <source>
        <dbReference type="RefSeq" id="XP_032809159.1"/>
    </source>
</evidence>
<dbReference type="AlphaFoldDB" id="A0AAJ7T0T4"/>
<dbReference type="PANTHER" id="PTHR21549:SF0">
    <property type="entry name" value="COILED-COIL DOMAIN-CONTAINING PROTEIN 112"/>
    <property type="match status" value="1"/>
</dbReference>
<reference evidence="4 5" key="1">
    <citation type="submission" date="2025-04" db="UniProtKB">
        <authorList>
            <consortium name="RefSeq"/>
        </authorList>
    </citation>
    <scope>IDENTIFICATION</scope>
    <source>
        <tissue evidence="4 5">Sperm</tissue>
    </source>
</reference>
<dbReference type="InterPro" id="IPR039902">
    <property type="entry name" value="CCDC148/CCDC112"/>
</dbReference>
<evidence type="ECO:0000313" key="4">
    <source>
        <dbReference type="RefSeq" id="XP_032809157.1"/>
    </source>
</evidence>
<sequence length="478" mass="56629">MHAAAARTERPGIPGAWIRDGQSLQAQINALEKEKRIQFYSKKSELKHDLGVLEEYELKLLNDRKSEELKLQQQLNKLKTSVLLFQKELKDVAQNSEFVNKLKGTMEEVERTISLFKEQQRELYEHLMKDEKMTSQEIGALEKKIESWSQGSLSNPRITKSALAAKVPLSKTIEDDLPAEVVAFEKFLQQSGGRQGGWDDYDHQNFLKVRTRHKGNLLFIEEALNYLPGRTREDVEQHETWYKEFLDLEDEKKEAISRWKLCRERERAEKLAKQEKSSEGQEAEKKDQEEAWLQKLKQEQIQKREKINAWKAQQEKARADEEKRRQHEEEERARYRERETQRQAELRVLAREHARRKRQLKEQQRRDEELREQAEREDKACLAAQEIQRFQERDQEKVESKLLEKKAKEQEDIERDRRLAKLKQQVCLCVEVHVERDPSRLLKLTKGWLERTKHIGPSGGGPLLKIPHRAVPDWRQGL</sequence>
<dbReference type="RefSeq" id="XP_032809159.1">
    <property type="nucleotide sequence ID" value="XM_032953268.1"/>
</dbReference>
<gene>
    <name evidence="4 5 6" type="primary">CCDC112</name>
</gene>
<dbReference type="CTD" id="153733"/>
<evidence type="ECO:0000256" key="2">
    <source>
        <dbReference type="SAM" id="MobiDB-lite"/>
    </source>
</evidence>
<evidence type="ECO:0000313" key="3">
    <source>
        <dbReference type="Proteomes" id="UP001318040"/>
    </source>
</evidence>
<accession>A0AAJ7T0T4</accession>